<evidence type="ECO:0000256" key="3">
    <source>
        <dbReference type="ARBA" id="ARBA00022737"/>
    </source>
</evidence>
<feature type="domain" description="CBS" evidence="10">
    <location>
        <begin position="306"/>
        <end position="362"/>
    </location>
</feature>
<keyword evidence="2 8" id="KW-0812">Transmembrane</keyword>
<dbReference type="InterPro" id="IPR044751">
    <property type="entry name" value="Ion_transp-like_CBS"/>
</dbReference>
<feature type="domain" description="CNNM transmembrane" evidence="11">
    <location>
        <begin position="42"/>
        <end position="223"/>
    </location>
</feature>
<dbReference type="InterPro" id="IPR000644">
    <property type="entry name" value="CBS_dom"/>
</dbReference>
<feature type="transmembrane region" description="Helical" evidence="9">
    <location>
        <begin position="47"/>
        <end position="73"/>
    </location>
</feature>
<feature type="transmembrane region" description="Helical" evidence="9">
    <location>
        <begin position="164"/>
        <end position="189"/>
    </location>
</feature>
<evidence type="ECO:0000256" key="5">
    <source>
        <dbReference type="ARBA" id="ARBA00023122"/>
    </source>
</evidence>
<dbReference type="Proteomes" id="UP000324479">
    <property type="component" value="Unassembled WGS sequence"/>
</dbReference>
<comment type="caution">
    <text evidence="12">The sequence shown here is derived from an EMBL/GenBank/DDBJ whole genome shotgun (WGS) entry which is preliminary data.</text>
</comment>
<name>A0A5M6D0J5_9BACT</name>
<dbReference type="SUPFAM" id="SSF54631">
    <property type="entry name" value="CBS-domain pair"/>
    <property type="match status" value="1"/>
</dbReference>
<evidence type="ECO:0000256" key="8">
    <source>
        <dbReference type="PROSITE-ProRule" id="PRU01193"/>
    </source>
</evidence>
<keyword evidence="13" id="KW-1185">Reference proteome</keyword>
<comment type="subcellular location">
    <subcellularLocation>
        <location evidence="1">Membrane</location>
        <topology evidence="1">Multi-pass membrane protein</topology>
    </subcellularLocation>
</comment>
<dbReference type="PANTHER" id="PTHR22777">
    <property type="entry name" value="HEMOLYSIN-RELATED"/>
    <property type="match status" value="1"/>
</dbReference>
<evidence type="ECO:0000313" key="12">
    <source>
        <dbReference type="EMBL" id="KAA5541018.1"/>
    </source>
</evidence>
<reference evidence="12 13" key="1">
    <citation type="submission" date="2019-08" db="EMBL/GenBank/DDBJ databases">
        <authorList>
            <person name="Dhanesh K."/>
            <person name="Kumar G."/>
            <person name="Sasikala C."/>
            <person name="Venkata Ramana C."/>
        </authorList>
    </citation>
    <scope>NUCLEOTIDE SEQUENCE [LARGE SCALE GENOMIC DNA]</scope>
    <source>
        <strain evidence="12 13">JC645</strain>
    </source>
</reference>
<dbReference type="Pfam" id="PF01595">
    <property type="entry name" value="CNNM"/>
    <property type="match status" value="1"/>
</dbReference>
<organism evidence="12 13">
    <name type="scientific">Roseiconus nitratireducens</name>
    <dbReference type="NCBI Taxonomy" id="2605748"/>
    <lineage>
        <taxon>Bacteria</taxon>
        <taxon>Pseudomonadati</taxon>
        <taxon>Planctomycetota</taxon>
        <taxon>Planctomycetia</taxon>
        <taxon>Pirellulales</taxon>
        <taxon>Pirellulaceae</taxon>
        <taxon>Roseiconus</taxon>
    </lineage>
</organism>
<evidence type="ECO:0000256" key="7">
    <source>
        <dbReference type="PROSITE-ProRule" id="PRU00703"/>
    </source>
</evidence>
<evidence type="ECO:0000256" key="2">
    <source>
        <dbReference type="ARBA" id="ARBA00022692"/>
    </source>
</evidence>
<dbReference type="PROSITE" id="PS51846">
    <property type="entry name" value="CNNM"/>
    <property type="match status" value="1"/>
</dbReference>
<gene>
    <name evidence="12" type="ORF">FYK55_19155</name>
</gene>
<evidence type="ECO:0000256" key="4">
    <source>
        <dbReference type="ARBA" id="ARBA00022989"/>
    </source>
</evidence>
<dbReference type="GO" id="GO:0005886">
    <property type="term" value="C:plasma membrane"/>
    <property type="evidence" value="ECO:0007669"/>
    <property type="project" value="TreeGrafter"/>
</dbReference>
<evidence type="ECO:0000256" key="1">
    <source>
        <dbReference type="ARBA" id="ARBA00004141"/>
    </source>
</evidence>
<dbReference type="CDD" id="cd04590">
    <property type="entry name" value="CBS_pair_CorC_HlyC_assoc"/>
    <property type="match status" value="1"/>
</dbReference>
<keyword evidence="5 7" id="KW-0129">CBS domain</keyword>
<accession>A0A5M6D0J5</accession>
<dbReference type="EMBL" id="VWOX01000011">
    <property type="protein sequence ID" value="KAA5541018.1"/>
    <property type="molecule type" value="Genomic_DNA"/>
</dbReference>
<evidence type="ECO:0000256" key="6">
    <source>
        <dbReference type="ARBA" id="ARBA00023136"/>
    </source>
</evidence>
<feature type="transmembrane region" description="Helical" evidence="9">
    <location>
        <begin position="133"/>
        <end position="152"/>
    </location>
</feature>
<evidence type="ECO:0000256" key="9">
    <source>
        <dbReference type="SAM" id="Phobius"/>
    </source>
</evidence>
<dbReference type="Pfam" id="PF00571">
    <property type="entry name" value="CBS"/>
    <property type="match status" value="1"/>
</dbReference>
<evidence type="ECO:0000313" key="13">
    <source>
        <dbReference type="Proteomes" id="UP000324479"/>
    </source>
</evidence>
<keyword evidence="6 8" id="KW-0472">Membrane</keyword>
<feature type="transmembrane region" description="Helical" evidence="9">
    <location>
        <begin position="99"/>
        <end position="121"/>
    </location>
</feature>
<proteinExistence type="predicted"/>
<dbReference type="Gene3D" id="3.10.580.10">
    <property type="entry name" value="CBS-domain"/>
    <property type="match status" value="1"/>
</dbReference>
<dbReference type="InterPro" id="IPR046342">
    <property type="entry name" value="CBS_dom_sf"/>
</dbReference>
<keyword evidence="4 8" id="KW-1133">Transmembrane helix</keyword>
<dbReference type="PROSITE" id="PS51371">
    <property type="entry name" value="CBS"/>
    <property type="match status" value="1"/>
</dbReference>
<keyword evidence="3" id="KW-0677">Repeat</keyword>
<protein>
    <submittedName>
        <fullName evidence="12">DUF21 domain-containing protein</fullName>
    </submittedName>
</protein>
<evidence type="ECO:0000259" key="10">
    <source>
        <dbReference type="PROSITE" id="PS51371"/>
    </source>
</evidence>
<dbReference type="AlphaFoldDB" id="A0A5M6D0J5"/>
<sequence length="373" mass="40782">MARPLVCSKLWSAANSGLQRTLVCSELPVGSGRIHCVPVAKRSLPMLLLLLLIIAFLALSGLMAAVDAAVLSVTRPEIDVLVRDGRWGARRLSRVKREIVKSVVVIVILTNTINVLGPILVSQEAYSLYGAKSVAAITVVLTFGTIVFSEIIPKALGAHYAPRIARLAAPGILAGRYLMYPLVIVFAWLSEQFTRGTRPIGTEGQIRSLVRIGHRAGYIESDEGNLIHRAFILNDKTAGEIMTPLRLVKALGADYTIKQAAAEIGRSEYSRYPVFGQSTDDIQGIALSRDVFKAMIDQSTDRLSAIAREAVIVDAQTKSDELLSEFRDKRFHLAVVRDLDRTVGVVTLEDVLEELVGEIEDEKDLGGRGRVDR</sequence>
<dbReference type="InterPro" id="IPR002550">
    <property type="entry name" value="CNNM"/>
</dbReference>
<dbReference type="PANTHER" id="PTHR22777:SF4">
    <property type="entry name" value="UPF0053 PROTEIN SLL1254"/>
    <property type="match status" value="1"/>
</dbReference>
<evidence type="ECO:0000259" key="11">
    <source>
        <dbReference type="PROSITE" id="PS51846"/>
    </source>
</evidence>